<evidence type="ECO:0000256" key="2">
    <source>
        <dbReference type="SAM" id="MobiDB-lite"/>
    </source>
</evidence>
<proteinExistence type="predicted"/>
<keyword evidence="1" id="KW-0479">Metal-binding</keyword>
<evidence type="ECO:0000313" key="5">
    <source>
        <dbReference type="Proteomes" id="UP000318571"/>
    </source>
</evidence>
<feature type="region of interest" description="Disordered" evidence="2">
    <location>
        <begin position="1"/>
        <end position="30"/>
    </location>
</feature>
<reference evidence="4 5" key="1">
    <citation type="journal article" date="2018" name="Nat. Ecol. Evol.">
        <title>Genomic signatures of mitonuclear coevolution across populations of Tigriopus californicus.</title>
        <authorList>
            <person name="Barreto F.S."/>
            <person name="Watson E.T."/>
            <person name="Lima T.G."/>
            <person name="Willett C.S."/>
            <person name="Edmands S."/>
            <person name="Li W."/>
            <person name="Burton R.S."/>
        </authorList>
    </citation>
    <scope>NUCLEOTIDE SEQUENCE [LARGE SCALE GENOMIC DNA]</scope>
    <source>
        <strain evidence="4 5">San Diego</strain>
    </source>
</reference>
<dbReference type="PROSITE" id="PS50157">
    <property type="entry name" value="ZINC_FINGER_C2H2_2"/>
    <property type="match status" value="1"/>
</dbReference>
<gene>
    <name evidence="4" type="ORF">TCAL_10940</name>
</gene>
<comment type="caution">
    <text evidence="4">The sequence shown here is derived from an EMBL/GenBank/DDBJ whole genome shotgun (WGS) entry which is preliminary data.</text>
</comment>
<dbReference type="EMBL" id="VCGU01000004">
    <property type="protein sequence ID" value="TRY76518.1"/>
    <property type="molecule type" value="Genomic_DNA"/>
</dbReference>
<feature type="domain" description="C2H2-type" evidence="3">
    <location>
        <begin position="422"/>
        <end position="450"/>
    </location>
</feature>
<protein>
    <recommendedName>
        <fullName evidence="3">C2H2-type domain-containing protein</fullName>
    </recommendedName>
</protein>
<keyword evidence="5" id="KW-1185">Reference proteome</keyword>
<dbReference type="PROSITE" id="PS00028">
    <property type="entry name" value="ZINC_FINGER_C2H2_1"/>
    <property type="match status" value="1"/>
</dbReference>
<organism evidence="4 5">
    <name type="scientific">Tigriopus californicus</name>
    <name type="common">Marine copepod</name>
    <dbReference type="NCBI Taxonomy" id="6832"/>
    <lineage>
        <taxon>Eukaryota</taxon>
        <taxon>Metazoa</taxon>
        <taxon>Ecdysozoa</taxon>
        <taxon>Arthropoda</taxon>
        <taxon>Crustacea</taxon>
        <taxon>Multicrustacea</taxon>
        <taxon>Hexanauplia</taxon>
        <taxon>Copepoda</taxon>
        <taxon>Harpacticoida</taxon>
        <taxon>Harpacticidae</taxon>
        <taxon>Tigriopus</taxon>
    </lineage>
</organism>
<dbReference type="Proteomes" id="UP000318571">
    <property type="component" value="Chromosome 5"/>
</dbReference>
<sequence>MVGHLVRRRRRPTLNGARSHSQPRTLPPLPPSHHLFINPLRLAYCLDHEVTLNKRRSYFSSHRRISVEQMSMEVPMLTQDEFFRHLELRSVHTISVKFHYRQALKERLRASTKQDTQNVTQKVALKVSRPKLLKACHRNGSTILSQGSSKWDSPNASRRFFMGGRGGTSQSQSSSNLGLPAREVGNAPGPPTNDPLTLLLHDPNVYPIPRVHSEIKQRLSGDREPEPRSGIVMRRNHLRTPENPSTTTLNQYTTRIRIQPPTQPSSSNILVVPPEFAQELANRGESSRNCSIFKNHSILQPLWSVNSLLSMVKSSKSDQNKNQSVEKSLPLSGFVPISPQPIRTPRPRPAPVFECEKCQLKFHAHTDLNFHEKSCRKFCRFCRVKLGLKRSQNTCRECLLRLKKRKIIPMILAQKKSLGSLPKCDICSKIFLKRTAMIKHVVAHHASEMHKVDLVKFVSDTRDHSTLACRS</sequence>
<name>A0A553PFQ3_TIGCA</name>
<dbReference type="InterPro" id="IPR013087">
    <property type="entry name" value="Znf_C2H2_type"/>
</dbReference>
<feature type="compositionally biased region" description="Basic residues" evidence="2">
    <location>
        <begin position="1"/>
        <end position="12"/>
    </location>
</feature>
<keyword evidence="1" id="KW-0862">Zinc</keyword>
<evidence type="ECO:0000259" key="3">
    <source>
        <dbReference type="PROSITE" id="PS50157"/>
    </source>
</evidence>
<keyword evidence="1" id="KW-0863">Zinc-finger</keyword>
<dbReference type="AlphaFoldDB" id="A0A553PFQ3"/>
<dbReference type="GO" id="GO:0008270">
    <property type="term" value="F:zinc ion binding"/>
    <property type="evidence" value="ECO:0007669"/>
    <property type="project" value="UniProtKB-KW"/>
</dbReference>
<evidence type="ECO:0000313" key="4">
    <source>
        <dbReference type="EMBL" id="TRY76518.1"/>
    </source>
</evidence>
<evidence type="ECO:0000256" key="1">
    <source>
        <dbReference type="PROSITE-ProRule" id="PRU00042"/>
    </source>
</evidence>
<feature type="region of interest" description="Disordered" evidence="2">
    <location>
        <begin position="160"/>
        <end position="195"/>
    </location>
</feature>
<accession>A0A553PFQ3</accession>